<gene>
    <name evidence="2" type="ORF">FLONG3_7134</name>
</gene>
<reference evidence="2 3" key="1">
    <citation type="journal article" date="2018" name="PLoS Pathog.">
        <title>Evolution of structural diversity of trichothecenes, a family of toxins produced by plant pathogenic and entomopathogenic fungi.</title>
        <authorList>
            <person name="Proctor R.H."/>
            <person name="McCormick S.P."/>
            <person name="Kim H.S."/>
            <person name="Cardoza R.E."/>
            <person name="Stanley A.M."/>
            <person name="Lindo L."/>
            <person name="Kelly A."/>
            <person name="Brown D.W."/>
            <person name="Lee T."/>
            <person name="Vaughan M.M."/>
            <person name="Alexander N.J."/>
            <person name="Busman M."/>
            <person name="Gutierrez S."/>
        </authorList>
    </citation>
    <scope>NUCLEOTIDE SEQUENCE [LARGE SCALE GENOMIC DNA]</scope>
    <source>
        <strain evidence="2 3">NRRL 20695</strain>
    </source>
</reference>
<proteinExistence type="predicted"/>
<dbReference type="AlphaFoldDB" id="A0A395SG30"/>
<sequence length="1090" mass="122956">MLRVRRGIGSQAVFASICRPCVRYSRQRTPFRSFATDPNLNNASEPQTDSKSHNENIPKPLDSTSDTLQDNASRAIFKEAHEVKDREEVASKANVSHDANFNEALNVVRRVYGVDESQKKEKKRRQPKAQPQDQDLNDAQEMVGEINTRETQQTAVWTSLREKLQQNTSSGSSNVFHSTDEDSAAFIADEDEHVISGGVNTEQQTRMTKQQFPDELSSKESGSVESVSARLKSPVEKLVPKEMVLQPVEKKKAKEVPQLAHNLEKVLFNSGPYQLQDRRTQVYNFDPYLGTIMPIEEFDFNALKEYVTSSKDETLTKLAAKHKKKYCGSTSSMTSMLSHFHFLLSDWRKPNFDHLSNSFEIEYKSFTALTRAPVAAFARYKDGVYAIDADKEFDTASVLSMLGKSMEKLLTLPKEHFEKYRRSRSHELSDEEKNADEAFHYTTLGDFMMRSQLDARDPRLPGTGVFDLKTRAVVSIRMDVENYEKGVGYEIDSRFGQWNSFEREYYDMIRAAFMKYSLQVRMGRMDGIFVAFHNVERIFGFQYISLEEMDQAIHGTMNRKVGDEEFKASLGLLNQLLDRASKRFPKQSLRIHVETRPLEPAVMYFVAEPVTEEEMQRTQDKGKAVVDRFEKQILGISRGDDNDKGPDLLEKMASLEEEEKIMKGLPRSAPADSPERQRSWDEMMAKVDQFVENDAAGLANIREAIEQALEQSGLLAGKSEDERHAYLNELVEALTEDLKDGKEGANGSDDTLDTPTADVHQQATESSAGDSEGLAHFESSSETETLLAQLNEASQGANFSANLESESAESVEETITNDLEGSEVVVDNNAGEADASAQTVNEVVQESTVSAADLVSKDASLKDLILKVAESVETSTSNLGTFERILSELVRDQRQLSNEVDEDNTTDIDDIAAVASGDSSEAGQPLPVQGETPSQDTPKKSQREVLGMYVTIRNRVGDEIVQRVESQNLGEVPDWSVEYTITELPEVRARRILLQMKGRRRNLLDVQPGARTKQWYRLWNGKLQERVRAGRRSRRMLTEREEKRGIQVAWNDKMVKRATKKKTAKKASPKQKTTPKKKAAPKKTKPLNKD</sequence>
<dbReference type="STRING" id="694270.A0A395SG30"/>
<dbReference type="Proteomes" id="UP000266234">
    <property type="component" value="Unassembled WGS sequence"/>
</dbReference>
<comment type="caution">
    <text evidence="2">The sequence shown here is derived from an EMBL/GenBank/DDBJ whole genome shotgun (WGS) entry which is preliminary data.</text>
</comment>
<feature type="compositionally biased region" description="Polar residues" evidence="1">
    <location>
        <begin position="36"/>
        <end position="47"/>
    </location>
</feature>
<dbReference type="GO" id="GO:0000964">
    <property type="term" value="P:mitochondrial RNA 5'-end processing"/>
    <property type="evidence" value="ECO:0007669"/>
    <property type="project" value="TreeGrafter"/>
</dbReference>
<feature type="compositionally biased region" description="Basic residues" evidence="1">
    <location>
        <begin position="1056"/>
        <end position="1090"/>
    </location>
</feature>
<dbReference type="Pfam" id="PF08634">
    <property type="entry name" value="Pet127"/>
    <property type="match status" value="1"/>
</dbReference>
<keyword evidence="3" id="KW-1185">Reference proteome</keyword>
<organism evidence="2 3">
    <name type="scientific">Fusarium longipes</name>
    <dbReference type="NCBI Taxonomy" id="694270"/>
    <lineage>
        <taxon>Eukaryota</taxon>
        <taxon>Fungi</taxon>
        <taxon>Dikarya</taxon>
        <taxon>Ascomycota</taxon>
        <taxon>Pezizomycotina</taxon>
        <taxon>Sordariomycetes</taxon>
        <taxon>Hypocreomycetidae</taxon>
        <taxon>Hypocreales</taxon>
        <taxon>Nectriaceae</taxon>
        <taxon>Fusarium</taxon>
    </lineage>
</organism>
<name>A0A395SG30_9HYPO</name>
<dbReference type="InterPro" id="IPR013943">
    <property type="entry name" value="Pet127"/>
</dbReference>
<feature type="region of interest" description="Disordered" evidence="1">
    <location>
        <begin position="32"/>
        <end position="68"/>
    </location>
</feature>
<dbReference type="PANTHER" id="PTHR31014:SF0">
    <property type="entry name" value="MITOCHONDRIAL TRANSLATION SYSTEM COMPONENT PET127-RELATED"/>
    <property type="match status" value="1"/>
</dbReference>
<evidence type="ECO:0000256" key="1">
    <source>
        <dbReference type="SAM" id="MobiDB-lite"/>
    </source>
</evidence>
<protein>
    <submittedName>
        <fullName evidence="2">Uncharacterized protein</fullName>
    </submittedName>
</protein>
<feature type="region of interest" description="Disordered" evidence="1">
    <location>
        <begin position="917"/>
        <end position="942"/>
    </location>
</feature>
<dbReference type="EMBL" id="PXOG01000160">
    <property type="protein sequence ID" value="RGP71424.1"/>
    <property type="molecule type" value="Genomic_DNA"/>
</dbReference>
<evidence type="ECO:0000313" key="2">
    <source>
        <dbReference type="EMBL" id="RGP71424.1"/>
    </source>
</evidence>
<dbReference type="OrthoDB" id="10249045at2759"/>
<dbReference type="GO" id="GO:0005740">
    <property type="term" value="C:mitochondrial envelope"/>
    <property type="evidence" value="ECO:0007669"/>
    <property type="project" value="TreeGrafter"/>
</dbReference>
<evidence type="ECO:0000313" key="3">
    <source>
        <dbReference type="Proteomes" id="UP000266234"/>
    </source>
</evidence>
<accession>A0A395SG30</accession>
<feature type="region of interest" description="Disordered" evidence="1">
    <location>
        <begin position="738"/>
        <end position="783"/>
    </location>
</feature>
<feature type="region of interest" description="Disordered" evidence="1">
    <location>
        <begin position="1048"/>
        <end position="1090"/>
    </location>
</feature>
<dbReference type="PANTHER" id="PTHR31014">
    <property type="entry name" value="MITOCHONDRIAL TRANSLATION SYSTEM COMPONENT PET127-RELATED"/>
    <property type="match status" value="1"/>
</dbReference>
<feature type="region of interest" description="Disordered" evidence="1">
    <location>
        <begin position="115"/>
        <end position="137"/>
    </location>
</feature>
<feature type="compositionally biased region" description="Polar residues" evidence="1">
    <location>
        <begin position="759"/>
        <end position="769"/>
    </location>
</feature>